<feature type="region of interest" description="Disordered" evidence="1">
    <location>
        <begin position="62"/>
        <end position="101"/>
    </location>
</feature>
<evidence type="ECO:0000313" key="2">
    <source>
        <dbReference type="EMBL" id="CAA9487685.1"/>
    </source>
</evidence>
<reference evidence="2" key="1">
    <citation type="submission" date="2020-02" db="EMBL/GenBank/DDBJ databases">
        <authorList>
            <person name="Meier V. D."/>
        </authorList>
    </citation>
    <scope>NUCLEOTIDE SEQUENCE</scope>
    <source>
        <strain evidence="2">AVDCRST_MAG45</strain>
    </source>
</reference>
<dbReference type="AlphaFoldDB" id="A0A6J4S874"/>
<feature type="compositionally biased region" description="Basic and acidic residues" evidence="1">
    <location>
        <begin position="22"/>
        <end position="43"/>
    </location>
</feature>
<feature type="non-terminal residue" evidence="2">
    <location>
        <position position="1"/>
    </location>
</feature>
<organism evidence="2">
    <name type="scientific">uncultured Solirubrobacterales bacterium</name>
    <dbReference type="NCBI Taxonomy" id="768556"/>
    <lineage>
        <taxon>Bacteria</taxon>
        <taxon>Bacillati</taxon>
        <taxon>Actinomycetota</taxon>
        <taxon>Thermoleophilia</taxon>
        <taxon>Solirubrobacterales</taxon>
        <taxon>environmental samples</taxon>
    </lineage>
</organism>
<name>A0A6J4S874_9ACTN</name>
<feature type="region of interest" description="Disordered" evidence="1">
    <location>
        <begin position="1"/>
        <end position="47"/>
    </location>
</feature>
<accession>A0A6J4S874</accession>
<proteinExistence type="predicted"/>
<protein>
    <submittedName>
        <fullName evidence="2">Uncharacterized protein</fullName>
    </submittedName>
</protein>
<evidence type="ECO:0000256" key="1">
    <source>
        <dbReference type="SAM" id="MobiDB-lite"/>
    </source>
</evidence>
<sequence length="101" mass="10614">ATAEGGRAADTSTRYRSARARGRPEKGEERRGETLRAEGERFQAGKTGAVVDCPYARRRNMYAAAGPTPDNAESGLSGRTGAGNPRAASSRRGESSPVCDV</sequence>
<feature type="non-terminal residue" evidence="2">
    <location>
        <position position="101"/>
    </location>
</feature>
<dbReference type="EMBL" id="CADCVU010000052">
    <property type="protein sequence ID" value="CAA9487685.1"/>
    <property type="molecule type" value="Genomic_DNA"/>
</dbReference>
<gene>
    <name evidence="2" type="ORF">AVDCRST_MAG45-553</name>
</gene>